<reference evidence="2 3" key="1">
    <citation type="submission" date="2022-09" db="EMBL/GenBank/DDBJ databases">
        <authorList>
            <person name="Palmer J.M."/>
        </authorList>
    </citation>
    <scope>NUCLEOTIDE SEQUENCE [LARGE SCALE GENOMIC DNA]</scope>
    <source>
        <strain evidence="2 3">DSM 7382</strain>
    </source>
</reference>
<evidence type="ECO:0000313" key="2">
    <source>
        <dbReference type="EMBL" id="KAK7695646.1"/>
    </source>
</evidence>
<feature type="compositionally biased region" description="Acidic residues" evidence="1">
    <location>
        <begin position="278"/>
        <end position="304"/>
    </location>
</feature>
<evidence type="ECO:0000256" key="1">
    <source>
        <dbReference type="SAM" id="MobiDB-lite"/>
    </source>
</evidence>
<proteinExistence type="predicted"/>
<sequence length="304" mass="34541">MLRLKVLNLTSDFRSAVYFLVRLQLPPMVSVEISADIHNDWDTLVICADLIPFIKGETTLPSNKPLVSFGINCDRCPYVTFLGSRDYLSSLSSLPTDCHLTLNFETTGPFTLIIRSICETIHDELKHIRVLLLGSVEDFDLDMFLAIFRASKHLVKLELTGQNALILPELLLLGTENRRNEIEKTFIFPELHSLIITSFEFKGSNFGGLAVDTFFKQLVQMVQTRQEHRLGPHEITFYDCTNFDGSDEVVKERLSSLVAITSISPMESPNEFGTYAECMEEADGEEEEEENDDDDDEEEEDKLQ</sequence>
<comment type="caution">
    <text evidence="2">The sequence shown here is derived from an EMBL/GenBank/DDBJ whole genome shotgun (WGS) entry which is preliminary data.</text>
</comment>
<name>A0AAW0GQ73_9APHY</name>
<protein>
    <submittedName>
        <fullName evidence="2">Uncharacterized protein</fullName>
    </submittedName>
</protein>
<gene>
    <name evidence="2" type="ORF">QCA50_000282</name>
</gene>
<keyword evidence="3" id="KW-1185">Reference proteome</keyword>
<dbReference type="Proteomes" id="UP001385951">
    <property type="component" value="Unassembled WGS sequence"/>
</dbReference>
<accession>A0AAW0GQ73</accession>
<feature type="region of interest" description="Disordered" evidence="1">
    <location>
        <begin position="268"/>
        <end position="304"/>
    </location>
</feature>
<organism evidence="2 3">
    <name type="scientific">Cerrena zonata</name>
    <dbReference type="NCBI Taxonomy" id="2478898"/>
    <lineage>
        <taxon>Eukaryota</taxon>
        <taxon>Fungi</taxon>
        <taxon>Dikarya</taxon>
        <taxon>Basidiomycota</taxon>
        <taxon>Agaricomycotina</taxon>
        <taxon>Agaricomycetes</taxon>
        <taxon>Polyporales</taxon>
        <taxon>Cerrenaceae</taxon>
        <taxon>Cerrena</taxon>
    </lineage>
</organism>
<evidence type="ECO:0000313" key="3">
    <source>
        <dbReference type="Proteomes" id="UP001385951"/>
    </source>
</evidence>
<dbReference type="AlphaFoldDB" id="A0AAW0GQ73"/>
<dbReference type="EMBL" id="JASBNA010000001">
    <property type="protein sequence ID" value="KAK7695646.1"/>
    <property type="molecule type" value="Genomic_DNA"/>
</dbReference>